<evidence type="ECO:0000256" key="1">
    <source>
        <dbReference type="SAM" id="SignalP"/>
    </source>
</evidence>
<keyword evidence="3" id="KW-1185">Reference proteome</keyword>
<organism evidence="2 3">
    <name type="scientific">Lucilia cuprina</name>
    <name type="common">Green bottle fly</name>
    <name type="synonym">Australian sheep blowfly</name>
    <dbReference type="NCBI Taxonomy" id="7375"/>
    <lineage>
        <taxon>Eukaryota</taxon>
        <taxon>Metazoa</taxon>
        <taxon>Ecdysozoa</taxon>
        <taxon>Arthropoda</taxon>
        <taxon>Hexapoda</taxon>
        <taxon>Insecta</taxon>
        <taxon>Pterygota</taxon>
        <taxon>Neoptera</taxon>
        <taxon>Endopterygota</taxon>
        <taxon>Diptera</taxon>
        <taxon>Brachycera</taxon>
        <taxon>Muscomorpha</taxon>
        <taxon>Oestroidea</taxon>
        <taxon>Calliphoridae</taxon>
        <taxon>Luciliinae</taxon>
        <taxon>Lucilia</taxon>
    </lineage>
</organism>
<protein>
    <submittedName>
        <fullName evidence="2">Uncharacterized protein</fullName>
    </submittedName>
</protein>
<evidence type="ECO:0000313" key="3">
    <source>
        <dbReference type="Proteomes" id="UP000037069"/>
    </source>
</evidence>
<reference evidence="2 3" key="1">
    <citation type="journal article" date="2015" name="Nat. Commun.">
        <title>Lucilia cuprina genome unlocks parasitic fly biology to underpin future interventions.</title>
        <authorList>
            <person name="Anstead C.A."/>
            <person name="Korhonen P.K."/>
            <person name="Young N.D."/>
            <person name="Hall R.S."/>
            <person name="Jex A.R."/>
            <person name="Murali S.C."/>
            <person name="Hughes D.S."/>
            <person name="Lee S.F."/>
            <person name="Perry T."/>
            <person name="Stroehlein A.J."/>
            <person name="Ansell B.R."/>
            <person name="Breugelmans B."/>
            <person name="Hofmann A."/>
            <person name="Qu J."/>
            <person name="Dugan S."/>
            <person name="Lee S.L."/>
            <person name="Chao H."/>
            <person name="Dinh H."/>
            <person name="Han Y."/>
            <person name="Doddapaneni H.V."/>
            <person name="Worley K.C."/>
            <person name="Muzny D.M."/>
            <person name="Ioannidis P."/>
            <person name="Waterhouse R.M."/>
            <person name="Zdobnov E.M."/>
            <person name="James P.J."/>
            <person name="Bagnall N.H."/>
            <person name="Kotze A.C."/>
            <person name="Gibbs R.A."/>
            <person name="Richards S."/>
            <person name="Batterham P."/>
            <person name="Gasser R.B."/>
        </authorList>
    </citation>
    <scope>NUCLEOTIDE SEQUENCE [LARGE SCALE GENOMIC DNA]</scope>
    <source>
        <strain evidence="2 3">LS</strain>
        <tissue evidence="2">Full body</tissue>
    </source>
</reference>
<keyword evidence="1" id="KW-0732">Signal</keyword>
<proteinExistence type="predicted"/>
<dbReference type="EMBL" id="JRES01001284">
    <property type="protein sequence ID" value="KNC23941.1"/>
    <property type="molecule type" value="Genomic_DNA"/>
</dbReference>
<sequence length="208" mass="23927">MTATSTSPHNLFLLIITTPTVVACFHKLDENKSIQKTSERDYQATRELPATKERMKQKTILSSPSSETTKTSSTLHYDDWYYNSCFSCCYLPSLLLLSSSSAAFSLLFSNVKRFSLFVQKNTSILRSNSWMDEWIDGCLKKIKKDNFVWDLNSVQLKNLFQNKIILRENLLRLHFTRSLVRSWEDSRGLILIVSLTTSGNEIHPESIT</sequence>
<evidence type="ECO:0000313" key="2">
    <source>
        <dbReference type="EMBL" id="KNC23941.1"/>
    </source>
</evidence>
<feature type="signal peptide" evidence="1">
    <location>
        <begin position="1"/>
        <end position="23"/>
    </location>
</feature>
<gene>
    <name evidence="2" type="ORF">FF38_01003</name>
</gene>
<comment type="caution">
    <text evidence="2">The sequence shown here is derived from an EMBL/GenBank/DDBJ whole genome shotgun (WGS) entry which is preliminary data.</text>
</comment>
<feature type="chain" id="PRO_5005535263" evidence="1">
    <location>
        <begin position="24"/>
        <end position="208"/>
    </location>
</feature>
<dbReference type="AlphaFoldDB" id="A0A0L0BV91"/>
<accession>A0A0L0BV91</accession>
<name>A0A0L0BV91_LUCCU</name>
<dbReference type="Proteomes" id="UP000037069">
    <property type="component" value="Unassembled WGS sequence"/>
</dbReference>